<evidence type="ECO:0000256" key="2">
    <source>
        <dbReference type="SAM" id="Phobius"/>
    </source>
</evidence>
<organism evidence="3 4">
    <name type="scientific">Colletotrichum kahawae</name>
    <name type="common">Coffee berry disease fungus</name>
    <dbReference type="NCBI Taxonomy" id="34407"/>
    <lineage>
        <taxon>Eukaryota</taxon>
        <taxon>Fungi</taxon>
        <taxon>Dikarya</taxon>
        <taxon>Ascomycota</taxon>
        <taxon>Pezizomycotina</taxon>
        <taxon>Sordariomycetes</taxon>
        <taxon>Hypocreomycetidae</taxon>
        <taxon>Glomerellales</taxon>
        <taxon>Glomerellaceae</taxon>
        <taxon>Colletotrichum</taxon>
        <taxon>Colletotrichum gloeosporioides species complex</taxon>
    </lineage>
</organism>
<sequence length="263" mass="28949">MTTAQGYSTLEWNPHQPRDEPAGIELDHGQRASRWDDEGRYLQPDRNKHDIYQGERHELSDGQAPDPDTDNINCGKGRKFFGFSKRIFVTALAIGLLLIIGAIVGGIAGGLHKRQNATDKAATRSILQATRLAAANRTILESIQHTVVFQDSNGALLARYRITPSSRQWKTVNLTLKFSSMIEEEKIELPAGAPLVATACADWACGDTMVVYLGTDNVLHSIRDNALHGSADWYPFTDVAKANNLYASNNSQLAMALSKSFHD</sequence>
<comment type="caution">
    <text evidence="3">The sequence shown here is derived from an EMBL/GenBank/DDBJ whole genome shotgun (WGS) entry which is preliminary data.</text>
</comment>
<dbReference type="Proteomes" id="UP001281614">
    <property type="component" value="Unassembled WGS sequence"/>
</dbReference>
<reference evidence="3" key="1">
    <citation type="submission" date="2023-02" db="EMBL/GenBank/DDBJ databases">
        <title>Colletotrichum kahawae CIFC_Que2 genome sequencing and assembly.</title>
        <authorList>
            <person name="Baroncelli R."/>
        </authorList>
    </citation>
    <scope>NUCLEOTIDE SEQUENCE</scope>
    <source>
        <strain evidence="3">CIFC_Que2</strain>
    </source>
</reference>
<proteinExistence type="predicted"/>
<evidence type="ECO:0000313" key="4">
    <source>
        <dbReference type="Proteomes" id="UP001281614"/>
    </source>
</evidence>
<dbReference type="Gene3D" id="2.120.10.70">
    <property type="entry name" value="Fucose-specific lectin"/>
    <property type="match status" value="1"/>
</dbReference>
<keyword evidence="2" id="KW-0472">Membrane</keyword>
<keyword evidence="2" id="KW-1133">Transmembrane helix</keyword>
<dbReference type="AlphaFoldDB" id="A0AAD9YIP5"/>
<feature type="region of interest" description="Disordered" evidence="1">
    <location>
        <begin position="1"/>
        <end position="71"/>
    </location>
</feature>
<keyword evidence="2" id="KW-0812">Transmembrane</keyword>
<evidence type="ECO:0000256" key="1">
    <source>
        <dbReference type="SAM" id="MobiDB-lite"/>
    </source>
</evidence>
<evidence type="ECO:0000313" key="3">
    <source>
        <dbReference type="EMBL" id="KAK2769977.1"/>
    </source>
</evidence>
<feature type="compositionally biased region" description="Polar residues" evidence="1">
    <location>
        <begin position="1"/>
        <end position="11"/>
    </location>
</feature>
<protein>
    <submittedName>
        <fullName evidence="3">Uncharacterized protein</fullName>
    </submittedName>
</protein>
<gene>
    <name evidence="3" type="ORF">CKAH01_14913</name>
</gene>
<name>A0AAD9YIP5_COLKA</name>
<keyword evidence="4" id="KW-1185">Reference proteome</keyword>
<accession>A0AAD9YIP5</accession>
<feature type="compositionally biased region" description="Basic and acidic residues" evidence="1">
    <location>
        <begin position="16"/>
        <end position="60"/>
    </location>
</feature>
<feature type="transmembrane region" description="Helical" evidence="2">
    <location>
        <begin position="87"/>
        <end position="111"/>
    </location>
</feature>
<dbReference type="EMBL" id="VYYT01000102">
    <property type="protein sequence ID" value="KAK2769977.1"/>
    <property type="molecule type" value="Genomic_DNA"/>
</dbReference>